<evidence type="ECO:0000259" key="2">
    <source>
        <dbReference type="Pfam" id="PF13439"/>
    </source>
</evidence>
<dbReference type="Gene3D" id="3.40.50.2000">
    <property type="entry name" value="Glycogen Phosphorylase B"/>
    <property type="match status" value="3"/>
</dbReference>
<feature type="domain" description="Glycosyltransferase subfamily 4-like N-terminal" evidence="2">
    <location>
        <begin position="14"/>
        <end position="202"/>
    </location>
</feature>
<organism evidence="3 4">
    <name type="scientific">Methylomonas methanica</name>
    <dbReference type="NCBI Taxonomy" id="421"/>
    <lineage>
        <taxon>Bacteria</taxon>
        <taxon>Pseudomonadati</taxon>
        <taxon>Pseudomonadota</taxon>
        <taxon>Gammaproteobacteria</taxon>
        <taxon>Methylococcales</taxon>
        <taxon>Methylococcaceae</taxon>
        <taxon>Methylomonas</taxon>
    </lineage>
</organism>
<dbReference type="PANTHER" id="PTHR45947">
    <property type="entry name" value="SULFOQUINOVOSYL TRANSFERASE SQD2"/>
    <property type="match status" value="1"/>
</dbReference>
<dbReference type="SUPFAM" id="SSF53756">
    <property type="entry name" value="UDP-Glycosyltransferase/glycogen phosphorylase"/>
    <property type="match status" value="1"/>
</dbReference>
<dbReference type="Pfam" id="PF13439">
    <property type="entry name" value="Glyco_transf_4"/>
    <property type="match status" value="1"/>
</dbReference>
<dbReference type="InterPro" id="IPR001296">
    <property type="entry name" value="Glyco_trans_1"/>
</dbReference>
<dbReference type="InterPro" id="IPR050194">
    <property type="entry name" value="Glycosyltransferase_grp1"/>
</dbReference>
<reference evidence="3 4" key="1">
    <citation type="submission" date="2016-03" db="EMBL/GenBank/DDBJ databases">
        <authorList>
            <person name="Ploux O."/>
        </authorList>
    </citation>
    <scope>NUCLEOTIDE SEQUENCE [LARGE SCALE GENOMIC DNA]</scope>
    <source>
        <strain evidence="3 4">R-45363</strain>
    </source>
</reference>
<dbReference type="Pfam" id="PF00534">
    <property type="entry name" value="Glycos_transf_1"/>
    <property type="match status" value="1"/>
</dbReference>
<dbReference type="RefSeq" id="WP_064008695.1">
    <property type="nucleotide sequence ID" value="NZ_LUUG01000071.1"/>
</dbReference>
<feature type="domain" description="Glycosyl transferase family 1" evidence="1">
    <location>
        <begin position="205"/>
        <end position="361"/>
    </location>
</feature>
<dbReference type="AlphaFoldDB" id="A0A177MFP9"/>
<accession>A0A177MFP9</accession>
<dbReference type="OrthoDB" id="5123492at2"/>
<evidence type="ECO:0008006" key="5">
    <source>
        <dbReference type="Google" id="ProtNLM"/>
    </source>
</evidence>
<evidence type="ECO:0000313" key="4">
    <source>
        <dbReference type="Proteomes" id="UP000078090"/>
    </source>
</evidence>
<dbReference type="InterPro" id="IPR028098">
    <property type="entry name" value="Glyco_trans_4-like_N"/>
</dbReference>
<sequence length="385" mass="42826">MKILSVHNHYQHAGGEDSVVAAELKLLVDQGHEVMLWSVDNKDLPLSLMGKFKTALATNYSVTGREKVRDLLRSFKPDVVHVHNFFPQLSPSIYDACIDEGIPVVQTLHNYRLICPGALLMRDGGICEQCVVGSPYQAVLYSCYRGSKLGSLVVAHMVDKHRKQGTWQHKVDRFVALTNFAREKFIEAGFPADKISIKPNFVAESKAVIREVQGPSYALFVGRLSLEKGINTLIESWRLLNGAVPLKIAGSGELANQLSGINSVEYLGFQSAEDVDALMRQAKFLVMPSEWYEGFPMVLVEAFSRGLPVLASRLGGMAEIIEDGVTGLLFEPGNAHELAEKARWLMNHPDECIRMGSNARETYLKRYTPEINYQQLKAIYLAAMA</sequence>
<comment type="caution">
    <text evidence="3">The sequence shown here is derived from an EMBL/GenBank/DDBJ whole genome shotgun (WGS) entry which is preliminary data.</text>
</comment>
<dbReference type="Proteomes" id="UP000078090">
    <property type="component" value="Unassembled WGS sequence"/>
</dbReference>
<protein>
    <recommendedName>
        <fullName evidence="5">Glycosyl transferase group 1</fullName>
    </recommendedName>
</protein>
<evidence type="ECO:0000259" key="1">
    <source>
        <dbReference type="Pfam" id="PF00534"/>
    </source>
</evidence>
<dbReference type="EMBL" id="LUUG01000071">
    <property type="protein sequence ID" value="OAI04482.1"/>
    <property type="molecule type" value="Genomic_DNA"/>
</dbReference>
<gene>
    <name evidence="3" type="ORF">A1332_01925</name>
</gene>
<proteinExistence type="predicted"/>
<evidence type="ECO:0000313" key="3">
    <source>
        <dbReference type="EMBL" id="OAI04482.1"/>
    </source>
</evidence>
<dbReference type="PANTHER" id="PTHR45947:SF13">
    <property type="entry name" value="TRANSFERASE"/>
    <property type="match status" value="1"/>
</dbReference>
<dbReference type="GO" id="GO:0016757">
    <property type="term" value="F:glycosyltransferase activity"/>
    <property type="evidence" value="ECO:0007669"/>
    <property type="project" value="InterPro"/>
</dbReference>
<name>A0A177MFP9_METMH</name>